<proteinExistence type="predicted"/>
<dbReference type="HOGENOM" id="CLU_3014003_0_0_1"/>
<dbReference type="Proteomes" id="UP000000707">
    <property type="component" value="Unassembled WGS sequence"/>
</dbReference>
<keyword evidence="3" id="KW-1185">Reference proteome</keyword>
<organism evidence="3">
    <name type="scientific">Candida tenuis (strain ATCC 10573 / BCRC 21748 / CBS 615 / JCM 9827 / NBRC 10315 / NRRL Y-1498 / VKM Y-70)</name>
    <name type="common">Yeast</name>
    <name type="synonym">Yamadazyma tenuis</name>
    <dbReference type="NCBI Taxonomy" id="590646"/>
    <lineage>
        <taxon>Eukaryota</taxon>
        <taxon>Fungi</taxon>
        <taxon>Dikarya</taxon>
        <taxon>Ascomycota</taxon>
        <taxon>Saccharomycotina</taxon>
        <taxon>Pichiomycetes</taxon>
        <taxon>Debaryomycetaceae</taxon>
        <taxon>Yamadazyma</taxon>
    </lineage>
</organism>
<dbReference type="EMBL" id="GL996521">
    <property type="protein sequence ID" value="EGV64110.1"/>
    <property type="molecule type" value="Genomic_DNA"/>
</dbReference>
<accession>G3B391</accession>
<name>G3B391_CANTC</name>
<evidence type="ECO:0000313" key="2">
    <source>
        <dbReference type="EMBL" id="EGV64110.1"/>
    </source>
</evidence>
<gene>
    <name evidence="2" type="ORF">CANTEDRAFT_114141</name>
</gene>
<evidence type="ECO:0000313" key="3">
    <source>
        <dbReference type="Proteomes" id="UP000000707"/>
    </source>
</evidence>
<feature type="region of interest" description="Disordered" evidence="1">
    <location>
        <begin position="1"/>
        <end position="56"/>
    </location>
</feature>
<feature type="compositionally biased region" description="Basic and acidic residues" evidence="1">
    <location>
        <begin position="17"/>
        <end position="44"/>
    </location>
</feature>
<reference evidence="2 3" key="1">
    <citation type="journal article" date="2011" name="Proc. Natl. Acad. Sci. U.S.A.">
        <title>Comparative genomics of xylose-fermenting fungi for enhanced biofuel production.</title>
        <authorList>
            <person name="Wohlbach D.J."/>
            <person name="Kuo A."/>
            <person name="Sato T.K."/>
            <person name="Potts K.M."/>
            <person name="Salamov A.A."/>
            <person name="LaButti K.M."/>
            <person name="Sun H."/>
            <person name="Clum A."/>
            <person name="Pangilinan J.L."/>
            <person name="Lindquist E.A."/>
            <person name="Lucas S."/>
            <person name="Lapidus A."/>
            <person name="Jin M."/>
            <person name="Gunawan C."/>
            <person name="Balan V."/>
            <person name="Dale B.E."/>
            <person name="Jeffries T.W."/>
            <person name="Zinkel R."/>
            <person name="Barry K.W."/>
            <person name="Grigoriev I.V."/>
            <person name="Gasch A.P."/>
        </authorList>
    </citation>
    <scope>NUCLEOTIDE SEQUENCE [LARGE SCALE GENOMIC DNA]</scope>
    <source>
        <strain evidence="3">ATCC 10573 / BCRC 21748 / CBS 615 / JCM 9827 / NBRC 10315 / NRRL Y-1498 / VKM Y-70</strain>
    </source>
</reference>
<dbReference type="AlphaFoldDB" id="G3B391"/>
<evidence type="ECO:0000256" key="1">
    <source>
        <dbReference type="SAM" id="MobiDB-lite"/>
    </source>
</evidence>
<feature type="compositionally biased region" description="Polar residues" evidence="1">
    <location>
        <begin position="1"/>
        <end position="16"/>
    </location>
</feature>
<sequence length="56" mass="6662">MSFRTRITQLFKSNNTSDRKDRYPGKDHEIESLKRTPKPMEKKGFSSSTQEKMRIL</sequence>
<protein>
    <submittedName>
        <fullName evidence="2">Uncharacterized protein</fullName>
    </submittedName>
</protein>